<proteinExistence type="predicted"/>
<name>A0A9J5XRW8_SOLCO</name>
<evidence type="ECO:0000313" key="1">
    <source>
        <dbReference type="EMBL" id="KAG5590084.1"/>
    </source>
</evidence>
<accession>A0A9J5XRW8</accession>
<keyword evidence="2" id="KW-1185">Reference proteome</keyword>
<dbReference type="EMBL" id="JACXVP010000008">
    <property type="protein sequence ID" value="KAG5590084.1"/>
    <property type="molecule type" value="Genomic_DNA"/>
</dbReference>
<comment type="caution">
    <text evidence="1">The sequence shown here is derived from an EMBL/GenBank/DDBJ whole genome shotgun (WGS) entry which is preliminary data.</text>
</comment>
<reference evidence="1 2" key="1">
    <citation type="submission" date="2020-09" db="EMBL/GenBank/DDBJ databases">
        <title>De no assembly of potato wild relative species, Solanum commersonii.</title>
        <authorList>
            <person name="Cho K."/>
        </authorList>
    </citation>
    <scope>NUCLEOTIDE SEQUENCE [LARGE SCALE GENOMIC DNA]</scope>
    <source>
        <strain evidence="1">LZ3.2</strain>
        <tissue evidence="1">Leaf</tissue>
    </source>
</reference>
<sequence length="110" mass="12482">MVKNEINSVCWSYSLAFIEYLITGTPMQPPNTELCDNTVGRMQWVWTAGIEDVDLLEMYLIFGNVGKHFVVTSRSRGRTLLITPLKSYVVDVVAFSNPCRMLVEGFSSWP</sequence>
<dbReference type="AlphaFoldDB" id="A0A9J5XRW8"/>
<gene>
    <name evidence="1" type="ORF">H5410_040598</name>
</gene>
<organism evidence="1 2">
    <name type="scientific">Solanum commersonii</name>
    <name type="common">Commerson's wild potato</name>
    <name type="synonym">Commerson's nightshade</name>
    <dbReference type="NCBI Taxonomy" id="4109"/>
    <lineage>
        <taxon>Eukaryota</taxon>
        <taxon>Viridiplantae</taxon>
        <taxon>Streptophyta</taxon>
        <taxon>Embryophyta</taxon>
        <taxon>Tracheophyta</taxon>
        <taxon>Spermatophyta</taxon>
        <taxon>Magnoliopsida</taxon>
        <taxon>eudicotyledons</taxon>
        <taxon>Gunneridae</taxon>
        <taxon>Pentapetalae</taxon>
        <taxon>asterids</taxon>
        <taxon>lamiids</taxon>
        <taxon>Solanales</taxon>
        <taxon>Solanaceae</taxon>
        <taxon>Solanoideae</taxon>
        <taxon>Solaneae</taxon>
        <taxon>Solanum</taxon>
    </lineage>
</organism>
<evidence type="ECO:0000313" key="2">
    <source>
        <dbReference type="Proteomes" id="UP000824120"/>
    </source>
</evidence>
<dbReference type="Proteomes" id="UP000824120">
    <property type="component" value="Chromosome 8"/>
</dbReference>
<protein>
    <submittedName>
        <fullName evidence="1">Uncharacterized protein</fullName>
    </submittedName>
</protein>